<evidence type="ECO:0000256" key="3">
    <source>
        <dbReference type="ARBA" id="ARBA00022723"/>
    </source>
</evidence>
<dbReference type="GO" id="GO:0020037">
    <property type="term" value="F:heme binding"/>
    <property type="evidence" value="ECO:0007669"/>
    <property type="project" value="InterPro"/>
</dbReference>
<evidence type="ECO:0000256" key="4">
    <source>
        <dbReference type="ARBA" id="ARBA00023002"/>
    </source>
</evidence>
<reference evidence="9" key="2">
    <citation type="submission" date="2023-01" db="EMBL/GenBank/DDBJ databases">
        <authorList>
            <person name="Petersen C."/>
        </authorList>
    </citation>
    <scope>NUCLEOTIDE SEQUENCE</scope>
    <source>
        <strain evidence="9">IBT 17514</strain>
    </source>
</reference>
<dbReference type="Pfam" id="PF00067">
    <property type="entry name" value="p450"/>
    <property type="match status" value="1"/>
</dbReference>
<evidence type="ECO:0000313" key="10">
    <source>
        <dbReference type="Proteomes" id="UP001215712"/>
    </source>
</evidence>
<dbReference type="PRINTS" id="PR00385">
    <property type="entry name" value="P450"/>
</dbReference>
<keyword evidence="6 7" id="KW-0349">Heme</keyword>
<dbReference type="PROSITE" id="PS00086">
    <property type="entry name" value="CYTOCHROME_P450"/>
    <property type="match status" value="1"/>
</dbReference>
<dbReference type="InterPro" id="IPR050121">
    <property type="entry name" value="Cytochrome_P450_monoxygenase"/>
</dbReference>
<dbReference type="PRINTS" id="PR00465">
    <property type="entry name" value="EP450IV"/>
</dbReference>
<feature type="binding site" description="axial binding residue" evidence="6">
    <location>
        <position position="473"/>
    </location>
    <ligand>
        <name>heme</name>
        <dbReference type="ChEBI" id="CHEBI:30413"/>
    </ligand>
    <ligandPart>
        <name>Fe</name>
        <dbReference type="ChEBI" id="CHEBI:18248"/>
    </ligandPart>
</feature>
<dbReference type="Gene3D" id="1.10.630.10">
    <property type="entry name" value="Cytochrome P450"/>
    <property type="match status" value="1"/>
</dbReference>
<keyword evidence="7" id="KW-0503">Monooxygenase</keyword>
<keyword evidence="3 6" id="KW-0479">Metal-binding</keyword>
<keyword evidence="8" id="KW-1133">Transmembrane helix</keyword>
<evidence type="ECO:0000256" key="2">
    <source>
        <dbReference type="ARBA" id="ARBA00010617"/>
    </source>
</evidence>
<evidence type="ECO:0000256" key="7">
    <source>
        <dbReference type="RuleBase" id="RU000461"/>
    </source>
</evidence>
<protein>
    <submittedName>
        <fullName evidence="9">Benzoate 4-monooxygenase cytochrome P450</fullName>
    </submittedName>
</protein>
<evidence type="ECO:0000256" key="8">
    <source>
        <dbReference type="SAM" id="Phobius"/>
    </source>
</evidence>
<dbReference type="EMBL" id="JAQJAN010000013">
    <property type="protein sequence ID" value="KAJ5712553.1"/>
    <property type="molecule type" value="Genomic_DNA"/>
</dbReference>
<dbReference type="GO" id="GO:0016705">
    <property type="term" value="F:oxidoreductase activity, acting on paired donors, with incorporation or reduction of molecular oxygen"/>
    <property type="evidence" value="ECO:0007669"/>
    <property type="project" value="InterPro"/>
</dbReference>
<evidence type="ECO:0000256" key="5">
    <source>
        <dbReference type="ARBA" id="ARBA00023004"/>
    </source>
</evidence>
<keyword evidence="5 6" id="KW-0408">Iron</keyword>
<keyword evidence="4 7" id="KW-0560">Oxidoreductase</keyword>
<keyword evidence="10" id="KW-1185">Reference proteome</keyword>
<gene>
    <name evidence="9" type="ORF">N7493_009021</name>
</gene>
<dbReference type="PANTHER" id="PTHR24305:SF164">
    <property type="entry name" value="P450, PUTATIVE (EUROFUNG)-RELATED"/>
    <property type="match status" value="1"/>
</dbReference>
<dbReference type="GO" id="GO:0043386">
    <property type="term" value="P:mycotoxin biosynthetic process"/>
    <property type="evidence" value="ECO:0007669"/>
    <property type="project" value="UniProtKB-ARBA"/>
</dbReference>
<dbReference type="InterPro" id="IPR001128">
    <property type="entry name" value="Cyt_P450"/>
</dbReference>
<dbReference type="GO" id="GO:0005506">
    <property type="term" value="F:iron ion binding"/>
    <property type="evidence" value="ECO:0007669"/>
    <property type="project" value="InterPro"/>
</dbReference>
<comment type="caution">
    <text evidence="9">The sequence shown here is derived from an EMBL/GenBank/DDBJ whole genome shotgun (WGS) entry which is preliminary data.</text>
</comment>
<dbReference type="PANTHER" id="PTHR24305">
    <property type="entry name" value="CYTOCHROME P450"/>
    <property type="match status" value="1"/>
</dbReference>
<dbReference type="InterPro" id="IPR036396">
    <property type="entry name" value="Cyt_P450_sf"/>
</dbReference>
<dbReference type="GO" id="GO:0004497">
    <property type="term" value="F:monooxygenase activity"/>
    <property type="evidence" value="ECO:0007669"/>
    <property type="project" value="UniProtKB-KW"/>
</dbReference>
<keyword evidence="8" id="KW-0812">Transmembrane</keyword>
<evidence type="ECO:0000256" key="6">
    <source>
        <dbReference type="PIRSR" id="PIRSR602403-1"/>
    </source>
</evidence>
<feature type="transmembrane region" description="Helical" evidence="8">
    <location>
        <begin position="12"/>
        <end position="34"/>
    </location>
</feature>
<keyword evidence="8" id="KW-0472">Membrane</keyword>
<sequence length="547" mass="61841">MSLIFTSSSELSQLSFLAAIAGVFLTAIIYRFLYQPLFGTPLRKIPGSKAFAASKWRLAYEDYKGIRTQSIHALHKSYGTAVRVGPNEVSFSSLTALRTIYGAGSGFERTDFYRMFDVYGRQNLFTFAEVKKHAERKKLLAHAYSKSAMLSPNAIAKPLIERNVQAYMELLDREKSVAEEIFQSLHWFSLDSITGFIYGDNYGGTDAVRGNEDHRRLINDIIDPSRRQLSWYAVHLGGYTKWLYSRTGFLEKLVTGLGMLPMQKPATYTGIRSHAYKSSTAFELAASDKSPVEALSIMEKLWKHATSGKAPHLDSLDMASELADHFLAGIDTTSDTLMFALWALSRQENQQYQEKLIAEVLRVSKADCNEDGNPTVEAADKLPYLDAVIKETLRLYAPLPASEPRSLPVDTTIDGYLIPADTVVSMSPYTLHRNPDVFPEPLKFKPERWLGECGDLVEMKKWFWAFSSGGRMCIGIHLAMAEMTTLLAAIYRRYTTSEYERQRDISPGVTSRFEVFYDETLPKMEEHECWIEFKKQNAQSPPKAQSL</sequence>
<accession>A0AAD6HFQ1</accession>
<reference evidence="9" key="1">
    <citation type="journal article" date="2023" name="IMA Fungus">
        <title>Comparative genomic study of the Penicillium genus elucidates a diverse pangenome and 15 lateral gene transfer events.</title>
        <authorList>
            <person name="Petersen C."/>
            <person name="Sorensen T."/>
            <person name="Nielsen M.R."/>
            <person name="Sondergaard T.E."/>
            <person name="Sorensen J.L."/>
            <person name="Fitzpatrick D.A."/>
            <person name="Frisvad J.C."/>
            <person name="Nielsen K.L."/>
        </authorList>
    </citation>
    <scope>NUCLEOTIDE SEQUENCE</scope>
    <source>
        <strain evidence="9">IBT 17514</strain>
    </source>
</reference>
<dbReference type="SUPFAM" id="SSF48264">
    <property type="entry name" value="Cytochrome P450"/>
    <property type="match status" value="1"/>
</dbReference>
<evidence type="ECO:0000313" key="9">
    <source>
        <dbReference type="EMBL" id="KAJ5712553.1"/>
    </source>
</evidence>
<name>A0AAD6HFQ1_9EURO</name>
<dbReference type="AlphaFoldDB" id="A0AAD6HFQ1"/>
<dbReference type="CDD" id="cd11059">
    <property type="entry name" value="CYP_fungal"/>
    <property type="match status" value="1"/>
</dbReference>
<comment type="similarity">
    <text evidence="2 7">Belongs to the cytochrome P450 family.</text>
</comment>
<dbReference type="InterPro" id="IPR002403">
    <property type="entry name" value="Cyt_P450_E_grp-IV"/>
</dbReference>
<organism evidence="9 10">
    <name type="scientific">Penicillium malachiteum</name>
    <dbReference type="NCBI Taxonomy" id="1324776"/>
    <lineage>
        <taxon>Eukaryota</taxon>
        <taxon>Fungi</taxon>
        <taxon>Dikarya</taxon>
        <taxon>Ascomycota</taxon>
        <taxon>Pezizomycotina</taxon>
        <taxon>Eurotiomycetes</taxon>
        <taxon>Eurotiomycetidae</taxon>
        <taxon>Eurotiales</taxon>
        <taxon>Aspergillaceae</taxon>
        <taxon>Penicillium</taxon>
    </lineage>
</organism>
<proteinExistence type="inferred from homology"/>
<dbReference type="InterPro" id="IPR017972">
    <property type="entry name" value="Cyt_P450_CS"/>
</dbReference>
<comment type="cofactor">
    <cofactor evidence="1 6">
        <name>heme</name>
        <dbReference type="ChEBI" id="CHEBI:30413"/>
    </cofactor>
</comment>
<dbReference type="Proteomes" id="UP001215712">
    <property type="component" value="Unassembled WGS sequence"/>
</dbReference>
<evidence type="ECO:0000256" key="1">
    <source>
        <dbReference type="ARBA" id="ARBA00001971"/>
    </source>
</evidence>